<dbReference type="PANTHER" id="PTHR46242:SF1">
    <property type="entry name" value="ZINC FINGER CCHC DOMAIN-CONTAINING PROTEIN 9"/>
    <property type="match status" value="1"/>
</dbReference>
<accession>A0AAN9Y089</accession>
<dbReference type="InterPro" id="IPR036875">
    <property type="entry name" value="Znf_CCHC_sf"/>
</dbReference>
<comment type="caution">
    <text evidence="8">The sequence shown here is derived from an EMBL/GenBank/DDBJ whole genome shotgun (WGS) entry which is preliminary data.</text>
</comment>
<evidence type="ECO:0000256" key="3">
    <source>
        <dbReference type="ARBA" id="ARBA00022771"/>
    </source>
</evidence>
<dbReference type="GO" id="GO:0008270">
    <property type="term" value="F:zinc ion binding"/>
    <property type="evidence" value="ECO:0007669"/>
    <property type="project" value="UniProtKB-KW"/>
</dbReference>
<evidence type="ECO:0000256" key="2">
    <source>
        <dbReference type="ARBA" id="ARBA00022737"/>
    </source>
</evidence>
<dbReference type="SUPFAM" id="SSF57756">
    <property type="entry name" value="Retrovirus zinc finger-like domains"/>
    <property type="match status" value="2"/>
</dbReference>
<feature type="compositionally biased region" description="Basic and acidic residues" evidence="6">
    <location>
        <begin position="34"/>
        <end position="47"/>
    </location>
</feature>
<dbReference type="InterPro" id="IPR042246">
    <property type="entry name" value="ZCCHC9"/>
</dbReference>
<reference evidence="8 9" key="1">
    <citation type="submission" date="2024-03" db="EMBL/GenBank/DDBJ databases">
        <title>Adaptation during the transition from Ophiocordyceps entomopathogen to insect associate is accompanied by gene loss and intensified selection.</title>
        <authorList>
            <person name="Ward C.M."/>
            <person name="Onetto C.A."/>
            <person name="Borneman A.R."/>
        </authorList>
    </citation>
    <scope>NUCLEOTIDE SEQUENCE [LARGE SCALE GENOMIC DNA]</scope>
    <source>
        <strain evidence="8">AWRI1</strain>
        <tissue evidence="8">Single Adult Female</tissue>
    </source>
</reference>
<gene>
    <name evidence="8" type="ORF">V9T40_012226</name>
</gene>
<feature type="compositionally biased region" description="Polar residues" evidence="6">
    <location>
        <begin position="23"/>
        <end position="33"/>
    </location>
</feature>
<dbReference type="SMART" id="SM00343">
    <property type="entry name" value="ZnF_C2HC"/>
    <property type="match status" value="4"/>
</dbReference>
<feature type="compositionally biased region" description="Basic residues" evidence="6">
    <location>
        <begin position="281"/>
        <end position="290"/>
    </location>
</feature>
<dbReference type="GO" id="GO:0005730">
    <property type="term" value="C:nucleolus"/>
    <property type="evidence" value="ECO:0007669"/>
    <property type="project" value="TreeGrafter"/>
</dbReference>
<evidence type="ECO:0000256" key="1">
    <source>
        <dbReference type="ARBA" id="ARBA00022723"/>
    </source>
</evidence>
<dbReference type="InterPro" id="IPR001878">
    <property type="entry name" value="Znf_CCHC"/>
</dbReference>
<name>A0AAN9Y089_9HEMI</name>
<feature type="domain" description="CCHC-type" evidence="7">
    <location>
        <begin position="146"/>
        <end position="161"/>
    </location>
</feature>
<dbReference type="EMBL" id="JBBCAQ010000036">
    <property type="protein sequence ID" value="KAK7575940.1"/>
    <property type="molecule type" value="Genomic_DNA"/>
</dbReference>
<keyword evidence="4" id="KW-0862">Zinc</keyword>
<feature type="domain" description="CCHC-type" evidence="7">
    <location>
        <begin position="201"/>
        <end position="216"/>
    </location>
</feature>
<keyword evidence="9" id="KW-1185">Reference proteome</keyword>
<dbReference type="PANTHER" id="PTHR46242">
    <property type="entry name" value="ZINC FINGER CCHC DOMAIN-CONTAINING PROTEIN 9 ZCCHC9"/>
    <property type="match status" value="1"/>
</dbReference>
<feature type="domain" description="CCHC-type" evidence="7">
    <location>
        <begin position="228"/>
        <end position="243"/>
    </location>
</feature>
<proteinExistence type="predicted"/>
<organism evidence="8 9">
    <name type="scientific">Parthenolecanium corni</name>
    <dbReference type="NCBI Taxonomy" id="536013"/>
    <lineage>
        <taxon>Eukaryota</taxon>
        <taxon>Metazoa</taxon>
        <taxon>Ecdysozoa</taxon>
        <taxon>Arthropoda</taxon>
        <taxon>Hexapoda</taxon>
        <taxon>Insecta</taxon>
        <taxon>Pterygota</taxon>
        <taxon>Neoptera</taxon>
        <taxon>Paraneoptera</taxon>
        <taxon>Hemiptera</taxon>
        <taxon>Sternorrhyncha</taxon>
        <taxon>Coccoidea</taxon>
        <taxon>Coccidae</taxon>
        <taxon>Parthenolecanium</taxon>
    </lineage>
</organism>
<evidence type="ECO:0000256" key="6">
    <source>
        <dbReference type="SAM" id="MobiDB-lite"/>
    </source>
</evidence>
<dbReference type="AlphaFoldDB" id="A0AAN9Y089"/>
<protein>
    <recommendedName>
        <fullName evidence="7">CCHC-type domain-containing protein</fullName>
    </recommendedName>
</protein>
<dbReference type="FunFam" id="4.10.60.10:FF:000091">
    <property type="entry name" value="Zinc finger CCHC-type-containing 9"/>
    <property type="match status" value="1"/>
</dbReference>
<evidence type="ECO:0000256" key="4">
    <source>
        <dbReference type="ARBA" id="ARBA00022833"/>
    </source>
</evidence>
<dbReference type="Gene3D" id="4.10.60.10">
    <property type="entry name" value="Zinc finger, CCHC-type"/>
    <property type="match status" value="2"/>
</dbReference>
<feature type="region of interest" description="Disordered" evidence="6">
    <location>
        <begin position="1"/>
        <end position="66"/>
    </location>
</feature>
<dbReference type="PROSITE" id="PS50158">
    <property type="entry name" value="ZF_CCHC"/>
    <property type="match status" value="3"/>
</dbReference>
<feature type="region of interest" description="Disordered" evidence="6">
    <location>
        <begin position="265"/>
        <end position="290"/>
    </location>
</feature>
<keyword evidence="2" id="KW-0677">Repeat</keyword>
<dbReference type="GO" id="GO:0003676">
    <property type="term" value="F:nucleic acid binding"/>
    <property type="evidence" value="ECO:0007669"/>
    <property type="project" value="InterPro"/>
</dbReference>
<sequence>MVRFARAIGSKSSNKRVPEDATPWTQLTNSTSHQETRRKILWKKQESSIDSADSSPVEEPVEVKSKKEFKRRKPLTDIPPIIKDGQEIGIARFDGFPVRKQDAERLKELRKKLLKSNISRAEIYKTLKLERRRAEKALAREKKKLCFHCRNSGHVLSECPELDKNDEQLPESGICFKCGSTEHQHTQCKAVRGDSYKYASCFICKEVGHISKQCPDNPRGLYPDGGGCRTCGDVTHLKKDCPKHQKHKKEEFEVTASLMNNEALDALDEELTPKEKVSPPPRKKKKVVRM</sequence>
<evidence type="ECO:0000313" key="8">
    <source>
        <dbReference type="EMBL" id="KAK7575940.1"/>
    </source>
</evidence>
<dbReference type="Proteomes" id="UP001367676">
    <property type="component" value="Unassembled WGS sequence"/>
</dbReference>
<dbReference type="Pfam" id="PF00098">
    <property type="entry name" value="zf-CCHC"/>
    <property type="match status" value="2"/>
</dbReference>
<keyword evidence="1" id="KW-0479">Metal-binding</keyword>
<evidence type="ECO:0000313" key="9">
    <source>
        <dbReference type="Proteomes" id="UP001367676"/>
    </source>
</evidence>
<evidence type="ECO:0000256" key="5">
    <source>
        <dbReference type="PROSITE-ProRule" id="PRU00047"/>
    </source>
</evidence>
<keyword evidence="3 5" id="KW-0863">Zinc-finger</keyword>
<evidence type="ECO:0000259" key="7">
    <source>
        <dbReference type="PROSITE" id="PS50158"/>
    </source>
</evidence>